<keyword evidence="4" id="KW-1185">Reference proteome</keyword>
<dbReference type="Pfam" id="PF13648">
    <property type="entry name" value="Lipocalin_4"/>
    <property type="match status" value="1"/>
</dbReference>
<evidence type="ECO:0000313" key="4">
    <source>
        <dbReference type="Proteomes" id="UP000199604"/>
    </source>
</evidence>
<evidence type="ECO:0000256" key="1">
    <source>
        <dbReference type="SAM" id="SignalP"/>
    </source>
</evidence>
<accession>A0A1I0V4E2</accession>
<gene>
    <name evidence="3" type="ORF">SAMN05660845_0169</name>
</gene>
<dbReference type="Proteomes" id="UP000199604">
    <property type="component" value="Unassembled WGS sequence"/>
</dbReference>
<reference evidence="4" key="1">
    <citation type="submission" date="2016-10" db="EMBL/GenBank/DDBJ databases">
        <authorList>
            <person name="Varghese N."/>
            <person name="Submissions S."/>
        </authorList>
    </citation>
    <scope>NUCLEOTIDE SEQUENCE [LARGE SCALE GENOMIC DNA]</scope>
    <source>
        <strain evidence="4">DSM 21789</strain>
    </source>
</reference>
<proteinExistence type="predicted"/>
<keyword evidence="1" id="KW-0732">Signal</keyword>
<name>A0A1I0V4E2_9FLAO</name>
<dbReference type="AlphaFoldDB" id="A0A1I0V4E2"/>
<dbReference type="EMBL" id="FOJT01000001">
    <property type="protein sequence ID" value="SFA71141.1"/>
    <property type="molecule type" value="Genomic_DNA"/>
</dbReference>
<evidence type="ECO:0000313" key="3">
    <source>
        <dbReference type="EMBL" id="SFA71141.1"/>
    </source>
</evidence>
<feature type="chain" id="PRO_5011543194" evidence="1">
    <location>
        <begin position="29"/>
        <end position="147"/>
    </location>
</feature>
<feature type="signal peptide" evidence="1">
    <location>
        <begin position="1"/>
        <end position="28"/>
    </location>
</feature>
<dbReference type="InterPro" id="IPR024311">
    <property type="entry name" value="Lipocalin-like"/>
</dbReference>
<feature type="domain" description="Lipocalin-like" evidence="2">
    <location>
        <begin position="37"/>
        <end position="128"/>
    </location>
</feature>
<sequence>MYYYYFYRMKKILILVFLLSICFGCSQKVDISKIDDINGYWQITKAVNTDGDKKDYPINEVYDYYEIKNETGFHKKVTWQPDGTFLVNDLSETVKISDNSEGVFIEFTSKFGKHTERIESVSEKELVLETSDKAKLYFSKVILNTEK</sequence>
<dbReference type="STRING" id="498292.SAMN05660845_0169"/>
<evidence type="ECO:0000259" key="2">
    <source>
        <dbReference type="Pfam" id="PF13648"/>
    </source>
</evidence>
<organism evidence="3 4">
    <name type="scientific">Flavobacterium swingsii</name>
    <dbReference type="NCBI Taxonomy" id="498292"/>
    <lineage>
        <taxon>Bacteria</taxon>
        <taxon>Pseudomonadati</taxon>
        <taxon>Bacteroidota</taxon>
        <taxon>Flavobacteriia</taxon>
        <taxon>Flavobacteriales</taxon>
        <taxon>Flavobacteriaceae</taxon>
        <taxon>Flavobacterium</taxon>
    </lineage>
</organism>
<protein>
    <submittedName>
        <fullName evidence="3">Lipocalin-like domain-containing protein</fullName>
    </submittedName>
</protein>